<dbReference type="SMART" id="SM00409">
    <property type="entry name" value="IG"/>
    <property type="match status" value="2"/>
</dbReference>
<dbReference type="PANTHER" id="PTHR45080">
    <property type="entry name" value="CONTACTIN 5"/>
    <property type="match status" value="1"/>
</dbReference>
<dbReference type="GO" id="GO:0007156">
    <property type="term" value="P:homophilic cell adhesion via plasma membrane adhesion molecules"/>
    <property type="evidence" value="ECO:0007669"/>
    <property type="project" value="TreeGrafter"/>
</dbReference>
<dbReference type="CDD" id="cd00096">
    <property type="entry name" value="Ig"/>
    <property type="match status" value="1"/>
</dbReference>
<feature type="domain" description="Ig-like" evidence="2">
    <location>
        <begin position="174"/>
        <end position="255"/>
    </location>
</feature>
<dbReference type="InterPro" id="IPR003599">
    <property type="entry name" value="Ig_sub"/>
</dbReference>
<dbReference type="InterPro" id="IPR003598">
    <property type="entry name" value="Ig_sub2"/>
</dbReference>
<dbReference type="GO" id="GO:0050808">
    <property type="term" value="P:synapse organization"/>
    <property type="evidence" value="ECO:0007669"/>
    <property type="project" value="TreeGrafter"/>
</dbReference>
<dbReference type="PROSITE" id="PS50835">
    <property type="entry name" value="IG_LIKE"/>
    <property type="match status" value="2"/>
</dbReference>
<sequence length="331" mass="36811">MDLFVIKIPEHECKDNVCSSNKVKSIVPLCLASLSDLSFEWMRSGCFLPPLDGYFRHSHDGDPSHFVGLSSHPSLGPPPVWVKQPQDSQFEEGKPGYLHCHAQATPEPEVVWFRNNMMVAPEDTRFRLFSNGTLRINNVEVYDGLMYGCEAKTVGGKLSGQARVIVLEKLKFTPTPPSVQCLELDKEMSVTCSATGRENQPSAGTKADGGDLPSHVEQKNGQLHFTKVTRSDAGNYSCLASNRQQGEIRALVSFTVAVYIRFKVEPDNTTFTRATQPFFTVRLQEIQSPTSTGSSKINPWTSPKHKVRMFSSLLWMATSVTPMMATPPILW</sequence>
<dbReference type="GO" id="GO:0008046">
    <property type="term" value="F:axon guidance receptor activity"/>
    <property type="evidence" value="ECO:0007669"/>
    <property type="project" value="TreeGrafter"/>
</dbReference>
<dbReference type="SMART" id="SM00408">
    <property type="entry name" value="IGc2"/>
    <property type="match status" value="2"/>
</dbReference>
<dbReference type="FunFam" id="2.60.40.10:FF:000377">
    <property type="entry name" value="Protein tyrosine kinase 7 (inactive)"/>
    <property type="match status" value="1"/>
</dbReference>
<keyword evidence="4" id="KW-1185">Reference proteome</keyword>
<evidence type="ECO:0000259" key="2">
    <source>
        <dbReference type="PROSITE" id="PS50835"/>
    </source>
</evidence>
<dbReference type="GO" id="GO:0005886">
    <property type="term" value="C:plasma membrane"/>
    <property type="evidence" value="ECO:0007669"/>
    <property type="project" value="TreeGrafter"/>
</dbReference>
<evidence type="ECO:0000313" key="3">
    <source>
        <dbReference type="EMBL" id="KAK7909881.1"/>
    </source>
</evidence>
<evidence type="ECO:0000313" key="4">
    <source>
        <dbReference type="Proteomes" id="UP001460270"/>
    </source>
</evidence>
<dbReference type="FunFam" id="2.60.40.10:FF:000341">
    <property type="entry name" value="inactive tyrosine-protein kinase 7"/>
    <property type="match status" value="1"/>
</dbReference>
<evidence type="ECO:0000256" key="1">
    <source>
        <dbReference type="SAM" id="MobiDB-lite"/>
    </source>
</evidence>
<dbReference type="GO" id="GO:0030424">
    <property type="term" value="C:axon"/>
    <property type="evidence" value="ECO:0007669"/>
    <property type="project" value="TreeGrafter"/>
</dbReference>
<name>A0AAW0P4S0_9GOBI</name>
<protein>
    <recommendedName>
        <fullName evidence="2">Ig-like domain-containing protein</fullName>
    </recommendedName>
</protein>
<reference evidence="4" key="1">
    <citation type="submission" date="2024-04" db="EMBL/GenBank/DDBJ databases">
        <title>Salinicola lusitanus LLJ914,a marine bacterium isolated from the Okinawa Trough.</title>
        <authorList>
            <person name="Li J."/>
        </authorList>
    </citation>
    <scope>NUCLEOTIDE SEQUENCE [LARGE SCALE GENOMIC DNA]</scope>
</reference>
<dbReference type="Proteomes" id="UP001460270">
    <property type="component" value="Unassembled WGS sequence"/>
</dbReference>
<feature type="domain" description="Ig-like" evidence="2">
    <location>
        <begin position="78"/>
        <end position="159"/>
    </location>
</feature>
<dbReference type="Pfam" id="PF13927">
    <property type="entry name" value="Ig_3"/>
    <property type="match status" value="2"/>
</dbReference>
<dbReference type="AlphaFoldDB" id="A0AAW0P4S0"/>
<dbReference type="InterPro" id="IPR007110">
    <property type="entry name" value="Ig-like_dom"/>
</dbReference>
<dbReference type="InterPro" id="IPR050958">
    <property type="entry name" value="Cell_Adh-Cytoskel_Orgn"/>
</dbReference>
<feature type="region of interest" description="Disordered" evidence="1">
    <location>
        <begin position="194"/>
        <end position="217"/>
    </location>
</feature>
<dbReference type="EMBL" id="JBBPFD010000010">
    <property type="protein sequence ID" value="KAK7909881.1"/>
    <property type="molecule type" value="Genomic_DNA"/>
</dbReference>
<comment type="caution">
    <text evidence="3">The sequence shown here is derived from an EMBL/GenBank/DDBJ whole genome shotgun (WGS) entry which is preliminary data.</text>
</comment>
<dbReference type="InterPro" id="IPR036179">
    <property type="entry name" value="Ig-like_dom_sf"/>
</dbReference>
<proteinExistence type="predicted"/>
<feature type="compositionally biased region" description="Polar residues" evidence="1">
    <location>
        <begin position="194"/>
        <end position="203"/>
    </location>
</feature>
<dbReference type="InterPro" id="IPR013783">
    <property type="entry name" value="Ig-like_fold"/>
</dbReference>
<accession>A0AAW0P4S0</accession>
<gene>
    <name evidence="3" type="ORF">WMY93_014565</name>
</gene>
<dbReference type="GO" id="GO:0043025">
    <property type="term" value="C:neuronal cell body"/>
    <property type="evidence" value="ECO:0007669"/>
    <property type="project" value="TreeGrafter"/>
</dbReference>
<organism evidence="3 4">
    <name type="scientific">Mugilogobius chulae</name>
    <name type="common">yellowstripe goby</name>
    <dbReference type="NCBI Taxonomy" id="88201"/>
    <lineage>
        <taxon>Eukaryota</taxon>
        <taxon>Metazoa</taxon>
        <taxon>Chordata</taxon>
        <taxon>Craniata</taxon>
        <taxon>Vertebrata</taxon>
        <taxon>Euteleostomi</taxon>
        <taxon>Actinopterygii</taxon>
        <taxon>Neopterygii</taxon>
        <taxon>Teleostei</taxon>
        <taxon>Neoteleostei</taxon>
        <taxon>Acanthomorphata</taxon>
        <taxon>Gobiaria</taxon>
        <taxon>Gobiiformes</taxon>
        <taxon>Gobioidei</taxon>
        <taxon>Gobiidae</taxon>
        <taxon>Gobionellinae</taxon>
        <taxon>Mugilogobius</taxon>
    </lineage>
</organism>
<dbReference type="PANTHER" id="PTHR45080:SF21">
    <property type="entry name" value="INACTIVE TYROSINE-PROTEIN KINASE 7"/>
    <property type="match status" value="1"/>
</dbReference>
<dbReference type="Gene3D" id="2.60.40.10">
    <property type="entry name" value="Immunoglobulins"/>
    <property type="match status" value="2"/>
</dbReference>
<dbReference type="SUPFAM" id="SSF48726">
    <property type="entry name" value="Immunoglobulin"/>
    <property type="match status" value="2"/>
</dbReference>